<name>A0AAW0DF66_9AGAR</name>
<keyword evidence="6" id="KW-0732">Signal</keyword>
<dbReference type="PANTHER" id="PTHR42104:SF1">
    <property type="entry name" value="EXTRACELLULAR GUANYL-SPECIFIC RIBONUCLEASE RNTA (AFU_ORTHOLOGUE AFUA_4G03230)"/>
    <property type="match status" value="1"/>
</dbReference>
<accession>A0AAW0DF66</accession>
<comment type="caution">
    <text evidence="7">The sequence shown here is derived from an EMBL/GenBank/DDBJ whole genome shotgun (WGS) entry which is preliminary data.</text>
</comment>
<dbReference type="Proteomes" id="UP001383192">
    <property type="component" value="Unassembled WGS sequence"/>
</dbReference>
<dbReference type="SUPFAM" id="SSF53933">
    <property type="entry name" value="Microbial ribonucleases"/>
    <property type="match status" value="1"/>
</dbReference>
<feature type="chain" id="PRO_5043485890" evidence="6">
    <location>
        <begin position="22"/>
        <end position="126"/>
    </location>
</feature>
<keyword evidence="1" id="KW-0540">Nuclease</keyword>
<evidence type="ECO:0000256" key="6">
    <source>
        <dbReference type="SAM" id="SignalP"/>
    </source>
</evidence>
<evidence type="ECO:0000256" key="4">
    <source>
        <dbReference type="ARBA" id="ARBA00023157"/>
    </source>
</evidence>
<evidence type="ECO:0000256" key="3">
    <source>
        <dbReference type="ARBA" id="ARBA00022801"/>
    </source>
</evidence>
<keyword evidence="2" id="KW-0255">Endonuclease</keyword>
<evidence type="ECO:0000256" key="2">
    <source>
        <dbReference type="ARBA" id="ARBA00022759"/>
    </source>
</evidence>
<gene>
    <name evidence="7" type="ORF">VNI00_005321</name>
</gene>
<dbReference type="Gene3D" id="3.10.450.30">
    <property type="entry name" value="Microbial ribonucleases"/>
    <property type="match status" value="1"/>
</dbReference>
<keyword evidence="3" id="KW-0378">Hydrolase</keyword>
<dbReference type="InterPro" id="IPR000026">
    <property type="entry name" value="N1-like"/>
</dbReference>
<dbReference type="GO" id="GO:0016829">
    <property type="term" value="F:lyase activity"/>
    <property type="evidence" value="ECO:0007669"/>
    <property type="project" value="UniProtKB-KW"/>
</dbReference>
<dbReference type="GO" id="GO:0016787">
    <property type="term" value="F:hydrolase activity"/>
    <property type="evidence" value="ECO:0007669"/>
    <property type="project" value="UniProtKB-KW"/>
</dbReference>
<dbReference type="GO" id="GO:0004521">
    <property type="term" value="F:RNA endonuclease activity"/>
    <property type="evidence" value="ECO:0007669"/>
    <property type="project" value="InterPro"/>
</dbReference>
<keyword evidence="8" id="KW-1185">Reference proteome</keyword>
<evidence type="ECO:0000313" key="8">
    <source>
        <dbReference type="Proteomes" id="UP001383192"/>
    </source>
</evidence>
<dbReference type="CDD" id="cd00606">
    <property type="entry name" value="fungal_RNase"/>
    <property type="match status" value="1"/>
</dbReference>
<sequence>MRFNFASVLAVLAIAQVEVLAAVVERQSNGCNCAGTSYSSSDVRSAVSRARTGSTINGYPHQFRNDEGFSLSCSSPFFEFPLKKGSVYSGGSPGADRVIYNSGGSVCACVTHNGAPTTNGFVLCDF</sequence>
<dbReference type="PANTHER" id="PTHR42104">
    <property type="entry name" value="EXTRACELLULAR GUANYL-SPECIFIC RIBONUCLEASE RNTA (AFU_ORTHOLOGUE AFUA_4G03230)"/>
    <property type="match status" value="1"/>
</dbReference>
<reference evidence="7 8" key="1">
    <citation type="submission" date="2024-01" db="EMBL/GenBank/DDBJ databases">
        <title>A draft genome for a cacao thread blight-causing isolate of Paramarasmius palmivorus.</title>
        <authorList>
            <person name="Baruah I.K."/>
            <person name="Bukari Y."/>
            <person name="Amoako-Attah I."/>
            <person name="Meinhardt L.W."/>
            <person name="Bailey B.A."/>
            <person name="Cohen S.P."/>
        </authorList>
    </citation>
    <scope>NUCLEOTIDE SEQUENCE [LARGE SCALE GENOMIC DNA]</scope>
    <source>
        <strain evidence="7 8">GH-12</strain>
    </source>
</reference>
<protein>
    <submittedName>
        <fullName evidence="7">Uncharacterized protein</fullName>
    </submittedName>
</protein>
<dbReference type="InterPro" id="IPR016191">
    <property type="entry name" value="Ribonuclease/ribotoxin"/>
</dbReference>
<evidence type="ECO:0000256" key="1">
    <source>
        <dbReference type="ARBA" id="ARBA00022722"/>
    </source>
</evidence>
<dbReference type="AlphaFoldDB" id="A0AAW0DF66"/>
<dbReference type="Pfam" id="PF00545">
    <property type="entry name" value="Ribonuclease"/>
    <property type="match status" value="1"/>
</dbReference>
<feature type="signal peptide" evidence="6">
    <location>
        <begin position="1"/>
        <end position="21"/>
    </location>
</feature>
<keyword evidence="5" id="KW-0456">Lyase</keyword>
<organism evidence="7 8">
    <name type="scientific">Paramarasmius palmivorus</name>
    <dbReference type="NCBI Taxonomy" id="297713"/>
    <lineage>
        <taxon>Eukaryota</taxon>
        <taxon>Fungi</taxon>
        <taxon>Dikarya</taxon>
        <taxon>Basidiomycota</taxon>
        <taxon>Agaricomycotina</taxon>
        <taxon>Agaricomycetes</taxon>
        <taxon>Agaricomycetidae</taxon>
        <taxon>Agaricales</taxon>
        <taxon>Marasmiineae</taxon>
        <taxon>Marasmiaceae</taxon>
        <taxon>Paramarasmius</taxon>
    </lineage>
</organism>
<proteinExistence type="predicted"/>
<evidence type="ECO:0000313" key="7">
    <source>
        <dbReference type="EMBL" id="KAK7049891.1"/>
    </source>
</evidence>
<evidence type="ECO:0000256" key="5">
    <source>
        <dbReference type="ARBA" id="ARBA00023239"/>
    </source>
</evidence>
<keyword evidence="4" id="KW-1015">Disulfide bond</keyword>
<dbReference type="GO" id="GO:0003723">
    <property type="term" value="F:RNA binding"/>
    <property type="evidence" value="ECO:0007669"/>
    <property type="project" value="InterPro"/>
</dbReference>
<dbReference type="EMBL" id="JAYKXP010000015">
    <property type="protein sequence ID" value="KAK7049891.1"/>
    <property type="molecule type" value="Genomic_DNA"/>
</dbReference>